<protein>
    <submittedName>
        <fullName evidence="3">TRAP transporter permease</fullName>
    </submittedName>
</protein>
<feature type="transmembrane region" description="Helical" evidence="1">
    <location>
        <begin position="591"/>
        <end position="609"/>
    </location>
</feature>
<dbReference type="Pfam" id="PF06808">
    <property type="entry name" value="DctM"/>
    <property type="match status" value="2"/>
</dbReference>
<feature type="transmembrane region" description="Helical" evidence="1">
    <location>
        <begin position="431"/>
        <end position="451"/>
    </location>
</feature>
<dbReference type="PANTHER" id="PTHR43849:SF2">
    <property type="entry name" value="BLL3936 PROTEIN"/>
    <property type="match status" value="1"/>
</dbReference>
<dbReference type="NCBIfam" id="TIGR02123">
    <property type="entry name" value="TRAP_fused"/>
    <property type="match status" value="1"/>
</dbReference>
<feature type="transmembrane region" description="Helical" evidence="1">
    <location>
        <begin position="319"/>
        <end position="336"/>
    </location>
</feature>
<dbReference type="PANTHER" id="PTHR43849">
    <property type="entry name" value="BLL3936 PROTEIN"/>
    <property type="match status" value="1"/>
</dbReference>
<organism evidence="3 4">
    <name type="scientific">Pontibacillus salicampi</name>
    <dbReference type="NCBI Taxonomy" id="1449801"/>
    <lineage>
        <taxon>Bacteria</taxon>
        <taxon>Bacillati</taxon>
        <taxon>Bacillota</taxon>
        <taxon>Bacilli</taxon>
        <taxon>Bacillales</taxon>
        <taxon>Bacillaceae</taxon>
        <taxon>Pontibacillus</taxon>
    </lineage>
</organism>
<evidence type="ECO:0000256" key="1">
    <source>
        <dbReference type="SAM" id="Phobius"/>
    </source>
</evidence>
<proteinExistence type="predicted"/>
<feature type="transmembrane region" description="Helical" evidence="1">
    <location>
        <begin position="361"/>
        <end position="385"/>
    </location>
</feature>
<name>A0ABV6LQQ5_9BACI</name>
<feature type="transmembrane region" description="Helical" evidence="1">
    <location>
        <begin position="554"/>
        <end position="579"/>
    </location>
</feature>
<keyword evidence="1" id="KW-1133">Transmembrane helix</keyword>
<dbReference type="Pfam" id="PF11874">
    <property type="entry name" value="DUF3394"/>
    <property type="match status" value="1"/>
</dbReference>
<dbReference type="RefSeq" id="WP_377349027.1">
    <property type="nucleotide sequence ID" value="NZ_JBHLTP010000011.1"/>
</dbReference>
<dbReference type="InterPro" id="IPR011853">
    <property type="entry name" value="TRAP_DctM-Dct_fused"/>
</dbReference>
<feature type="transmembrane region" description="Helical" evidence="1">
    <location>
        <begin position="63"/>
        <end position="80"/>
    </location>
</feature>
<keyword evidence="1" id="KW-0472">Membrane</keyword>
<evidence type="ECO:0000313" key="4">
    <source>
        <dbReference type="Proteomes" id="UP001589836"/>
    </source>
</evidence>
<feature type="transmembrane region" description="Helical" evidence="1">
    <location>
        <begin position="121"/>
        <end position="137"/>
    </location>
</feature>
<feature type="transmembrane region" description="Helical" evidence="1">
    <location>
        <begin position="144"/>
        <end position="161"/>
    </location>
</feature>
<feature type="transmembrane region" description="Helical" evidence="1">
    <location>
        <begin position="92"/>
        <end position="109"/>
    </location>
</feature>
<dbReference type="Proteomes" id="UP001589836">
    <property type="component" value="Unassembled WGS sequence"/>
</dbReference>
<dbReference type="EMBL" id="JBHLTP010000011">
    <property type="protein sequence ID" value="MFC0524736.1"/>
    <property type="molecule type" value="Genomic_DNA"/>
</dbReference>
<feature type="transmembrane region" description="Helical" evidence="1">
    <location>
        <begin position="466"/>
        <end position="487"/>
    </location>
</feature>
<feature type="transmembrane region" description="Helical" evidence="1">
    <location>
        <begin position="663"/>
        <end position="687"/>
    </location>
</feature>
<keyword evidence="1" id="KW-0812">Transmembrane</keyword>
<dbReference type="InterPro" id="IPR021814">
    <property type="entry name" value="DUF3394"/>
</dbReference>
<sequence>MSNQDPSFSQDQQKEILSKYDKESGSRELTGLLAKIVFFGLLAFSLYQLWFTVFDRLPAQIHRPIHLGFGLGLIFLLFPATKRKAAKGKLSWYDYILSVLGIGVGAYWPLKYNELIQNAEISQMDFYVGVLAVVLILEATRRAVGLPITIIAALFLAYAYWGRQMPGFLVHRGVDLDNLVQSMYFTTEGILGTPLAVSSTFIFLFLLFGSFLVKTGVGQYFNDLAVTLAGKRTGGPAKVAIFSSALQGTISGSSVANVVTSGSFTIPMMKRLGYRKEFAGGVEAAASTGGQLMPPIMGAAAFLMIEFIGIDYWTIAKAAAIPAVLYFTGIWIMTHYEAKRLGLRGMADEELPDRKEVFKKLYLLAPIFAIIFFLASGLSVVMSAFYGILTTIVVGLLRPERFRKLYIGTFVGGAVAYPVVKLVTDGGIPEAVISNSLVWGAMVTILVSYLFDGNFKDSVEALVDGARTALGVVAATAAAGIIVGVVTKTGLGLKLANSLVDLAGGNLLLTLFFTMIAAIILGMGSPTTANYVITSTIAAPAIILLGINDLPAHLFVFYFGIVADITPPVALAAFAAAGVSGGEPIRTGVNAAKLAIAAFIIPYMFVLSPELLMIDTTIPRLIWVLFTALTGMMAIGAGMIGYWYRKTYWIERVLAVAAGLALIYPNIVSDIVGLAGFTALIAAQFLYKKDMIGQPVIKPTKQEA</sequence>
<feature type="domain" description="TRAP C4-dicarboxylate transport system permease DctM subunit" evidence="2">
    <location>
        <begin position="131"/>
        <end position="433"/>
    </location>
</feature>
<gene>
    <name evidence="3" type="ORF">ACFFGV_14255</name>
</gene>
<feature type="transmembrane region" description="Helical" evidence="1">
    <location>
        <begin position="405"/>
        <end position="424"/>
    </location>
</feature>
<keyword evidence="4" id="KW-1185">Reference proteome</keyword>
<feature type="transmembrane region" description="Helical" evidence="1">
    <location>
        <begin position="621"/>
        <end position="643"/>
    </location>
</feature>
<reference evidence="3 4" key="1">
    <citation type="submission" date="2024-09" db="EMBL/GenBank/DDBJ databases">
        <authorList>
            <person name="Sun Q."/>
            <person name="Mori K."/>
        </authorList>
    </citation>
    <scope>NUCLEOTIDE SEQUENCE [LARGE SCALE GENOMIC DNA]</scope>
    <source>
        <strain evidence="3 4">NCAIM B.02529</strain>
    </source>
</reference>
<evidence type="ECO:0000313" key="3">
    <source>
        <dbReference type="EMBL" id="MFC0524736.1"/>
    </source>
</evidence>
<feature type="transmembrane region" description="Helical" evidence="1">
    <location>
        <begin position="32"/>
        <end position="51"/>
    </location>
</feature>
<accession>A0ABV6LQQ5</accession>
<comment type="caution">
    <text evidence="3">The sequence shown here is derived from an EMBL/GenBank/DDBJ whole genome shotgun (WGS) entry which is preliminary data.</text>
</comment>
<evidence type="ECO:0000259" key="2">
    <source>
        <dbReference type="Pfam" id="PF06808"/>
    </source>
</evidence>
<feature type="transmembrane region" description="Helical" evidence="1">
    <location>
        <begin position="499"/>
        <end position="523"/>
    </location>
</feature>
<feature type="transmembrane region" description="Helical" evidence="1">
    <location>
        <begin position="529"/>
        <end position="547"/>
    </location>
</feature>
<feature type="transmembrane region" description="Helical" evidence="1">
    <location>
        <begin position="190"/>
        <end position="213"/>
    </location>
</feature>
<feature type="domain" description="TRAP C4-dicarboxylate transport system permease DctM subunit" evidence="2">
    <location>
        <begin position="439"/>
        <end position="615"/>
    </location>
</feature>
<dbReference type="InterPro" id="IPR010656">
    <property type="entry name" value="DctM"/>
</dbReference>